<dbReference type="EMBL" id="LWDE02002207">
    <property type="protein sequence ID" value="KAE8238246.1"/>
    <property type="molecule type" value="Genomic_DNA"/>
</dbReference>
<protein>
    <recommendedName>
        <fullName evidence="3">ATP-dependent DNA helicase</fullName>
    </recommendedName>
</protein>
<dbReference type="Proteomes" id="UP000077684">
    <property type="component" value="Unassembled WGS sequence"/>
</dbReference>
<dbReference type="AlphaFoldDB" id="A0A8X7MJ76"/>
<proteinExistence type="predicted"/>
<sequence>MRAVIDEERQDPRLIPPNTFIERAEVGLRIIPRLLHIRQRGEAIARVTTVRPSAGEVYYIRAILLHRPIQNWIDMRTTPDGLIHATFKLAAAHEGLIEHDNEANAVILKAISLHVAPADLRFLFGLLINKGTASNSLQLWHAHASSFARDFLPLQFSFLADAPPATRAIAKRATLDAIDKVLYSFGLSNSRVGLPNATARDPLTDEERDFFEPQQLQLRTHAAHSRAFFTEQQHTIIEAVLSAIIEPAPDVTKRHLIQGRAGRGQTFVTKAIVDELRGHGQRVPNFTHATLPTRG</sequence>
<accession>A0A8X7MJ76</accession>
<evidence type="ECO:0008006" key="3">
    <source>
        <dbReference type="Google" id="ProtNLM"/>
    </source>
</evidence>
<comment type="caution">
    <text evidence="1">The sequence shown here is derived from an EMBL/GenBank/DDBJ whole genome shotgun (WGS) entry which is preliminary data.</text>
</comment>
<reference evidence="1" key="2">
    <citation type="journal article" date="2019" name="IMA Fungus">
        <title>Genome sequencing and comparison of five Tilletia species to identify candidate genes for the detection of regulated species infecting wheat.</title>
        <authorList>
            <person name="Nguyen H.D.T."/>
            <person name="Sultana T."/>
            <person name="Kesanakurti P."/>
            <person name="Hambleton S."/>
        </authorList>
    </citation>
    <scope>NUCLEOTIDE SEQUENCE</scope>
    <source>
        <strain evidence="1">DAOMC 236426</strain>
    </source>
</reference>
<gene>
    <name evidence="1" type="ORF">A4X06_0g8915</name>
</gene>
<evidence type="ECO:0000313" key="2">
    <source>
        <dbReference type="Proteomes" id="UP000077684"/>
    </source>
</evidence>
<evidence type="ECO:0000313" key="1">
    <source>
        <dbReference type="EMBL" id="KAE8238246.1"/>
    </source>
</evidence>
<organism evidence="1 2">
    <name type="scientific">Tilletia controversa</name>
    <name type="common">dwarf bunt fungus</name>
    <dbReference type="NCBI Taxonomy" id="13291"/>
    <lineage>
        <taxon>Eukaryota</taxon>
        <taxon>Fungi</taxon>
        <taxon>Dikarya</taxon>
        <taxon>Basidiomycota</taxon>
        <taxon>Ustilaginomycotina</taxon>
        <taxon>Exobasidiomycetes</taxon>
        <taxon>Tilletiales</taxon>
        <taxon>Tilletiaceae</taxon>
        <taxon>Tilletia</taxon>
    </lineage>
</organism>
<name>A0A8X7MJ76_9BASI</name>
<reference evidence="1" key="1">
    <citation type="submission" date="2016-04" db="EMBL/GenBank/DDBJ databases">
        <authorList>
            <person name="Nguyen H.D."/>
            <person name="Samba Siva P."/>
            <person name="Cullis J."/>
            <person name="Levesque C.A."/>
            <person name="Hambleton S."/>
        </authorList>
    </citation>
    <scope>NUCLEOTIDE SEQUENCE</scope>
    <source>
        <strain evidence="1">DAOMC 236426</strain>
    </source>
</reference>
<keyword evidence="2" id="KW-1185">Reference proteome</keyword>